<sequence>MVQLLFRLHDADDADIGDILMHTFGDASTAKDLRDHIHTVLKVDPKYQIVFINRDDRRVEQFTALDEIPLKETRVKHGDTLVVKHAMLGEWEDYQKEVHKLMTLSEKEIRGGSTSRGSKADRNLRKNLLLIAEKAAKYLETLEQARFFSAYREFNRIRNEQANRTGFWLLHMEKKWFLKAVQAYFEERCSQASVTCAIVEGAGIQTACRVNLEWDDKSTAYYAKFMAGMNSGLELKSKNLHYVDLREIFVYRLLSLINVGSEEVLVIRDAAESGYVYLATKIIHGFWTRDGRSVEAAMQGIKDKDEEKWRAIDKESRGVMEKQLEILVWLLGLEDLGLVNQANWGYVETQTLEGGLAHELKVVDFTVQAEKKACKKEVKEPFNQYVTTTWKIEDNIAKALDQVQSDPAIAKKFGEDDKAGKTKEAVRLDEYIEYIRNHIREVAEPPKGNESLKRKTASEGEGKNEKKEKKEDGGN</sequence>
<organism evidence="3 4">
    <name type="scientific">Mesorhabditis belari</name>
    <dbReference type="NCBI Taxonomy" id="2138241"/>
    <lineage>
        <taxon>Eukaryota</taxon>
        <taxon>Metazoa</taxon>
        <taxon>Ecdysozoa</taxon>
        <taxon>Nematoda</taxon>
        <taxon>Chromadorea</taxon>
        <taxon>Rhabditida</taxon>
        <taxon>Rhabditina</taxon>
        <taxon>Rhabditomorpha</taxon>
        <taxon>Rhabditoidea</taxon>
        <taxon>Rhabditidae</taxon>
        <taxon>Mesorhabditinae</taxon>
        <taxon>Mesorhabditis</taxon>
    </lineage>
</organism>
<feature type="region of interest" description="Disordered" evidence="1">
    <location>
        <begin position="442"/>
        <end position="475"/>
    </location>
</feature>
<evidence type="ECO:0000256" key="1">
    <source>
        <dbReference type="SAM" id="MobiDB-lite"/>
    </source>
</evidence>
<dbReference type="Proteomes" id="UP000887575">
    <property type="component" value="Unassembled WGS sequence"/>
</dbReference>
<keyword evidence="3" id="KW-1185">Reference proteome</keyword>
<feature type="domain" description="Nuclear pore localisation protein Npl4 ubiquitin-like" evidence="2">
    <location>
        <begin position="27"/>
        <end position="85"/>
    </location>
</feature>
<evidence type="ECO:0000313" key="3">
    <source>
        <dbReference type="Proteomes" id="UP000887575"/>
    </source>
</evidence>
<dbReference type="PANTHER" id="PTHR33651">
    <property type="entry name" value="PROTEIN CBG06246"/>
    <property type="match status" value="1"/>
</dbReference>
<reference evidence="4" key="1">
    <citation type="submission" date="2024-02" db="UniProtKB">
        <authorList>
            <consortium name="WormBaseParasite"/>
        </authorList>
    </citation>
    <scope>IDENTIFICATION</scope>
</reference>
<dbReference type="InterPro" id="IPR024682">
    <property type="entry name" value="Npl4_Ub-like_dom"/>
</dbReference>
<protein>
    <submittedName>
        <fullName evidence="4">Nuclear pore localisation protein Npl4 ubiquitin-like domain-containing protein</fullName>
    </submittedName>
</protein>
<name>A0AAF3J5M5_9BILA</name>
<dbReference type="AlphaFoldDB" id="A0AAF3J5M5"/>
<accession>A0AAF3J5M5</accession>
<dbReference type="WBParaSite" id="MBELARI_LOCUS17720">
    <property type="protein sequence ID" value="MBELARI_LOCUS17720"/>
    <property type="gene ID" value="MBELARI_LOCUS17720"/>
</dbReference>
<evidence type="ECO:0000259" key="2">
    <source>
        <dbReference type="Pfam" id="PF11543"/>
    </source>
</evidence>
<evidence type="ECO:0000313" key="4">
    <source>
        <dbReference type="WBParaSite" id="MBELARI_LOCUS17720"/>
    </source>
</evidence>
<dbReference type="PANTHER" id="PTHR33651:SF3">
    <property type="entry name" value="PHAGE PROTEIN"/>
    <property type="match status" value="1"/>
</dbReference>
<proteinExistence type="predicted"/>
<dbReference type="Pfam" id="PF11543">
    <property type="entry name" value="UN_NPL4"/>
    <property type="match status" value="1"/>
</dbReference>
<feature type="compositionally biased region" description="Basic and acidic residues" evidence="1">
    <location>
        <begin position="450"/>
        <end position="475"/>
    </location>
</feature>